<dbReference type="EMBL" id="CP076135">
    <property type="protein sequence ID" value="QWG20333.1"/>
    <property type="molecule type" value="Genomic_DNA"/>
</dbReference>
<dbReference type="GO" id="GO:0005829">
    <property type="term" value="C:cytosol"/>
    <property type="evidence" value="ECO:0007669"/>
    <property type="project" value="TreeGrafter"/>
</dbReference>
<proteinExistence type="predicted"/>
<evidence type="ECO:0000259" key="5">
    <source>
        <dbReference type="PROSITE" id="PS50011"/>
    </source>
</evidence>
<keyword evidence="3 6" id="KW-0418">Kinase</keyword>
<dbReference type="InterPro" id="IPR011009">
    <property type="entry name" value="Kinase-like_dom_sf"/>
</dbReference>
<evidence type="ECO:0000256" key="4">
    <source>
        <dbReference type="ARBA" id="ARBA00022840"/>
    </source>
</evidence>
<keyword evidence="4" id="KW-0067">ATP-binding</keyword>
<dbReference type="PROSITE" id="PS50011">
    <property type="entry name" value="PROTEIN_KINASE_DOM"/>
    <property type="match status" value="1"/>
</dbReference>
<dbReference type="SUPFAM" id="SSF56112">
    <property type="entry name" value="Protein kinase-like (PK-like)"/>
    <property type="match status" value="1"/>
</dbReference>
<evidence type="ECO:0000256" key="1">
    <source>
        <dbReference type="ARBA" id="ARBA00022679"/>
    </source>
</evidence>
<dbReference type="KEGG" id="bsei:KMZ68_11100"/>
<feature type="domain" description="Protein kinase" evidence="5">
    <location>
        <begin position="21"/>
        <end position="283"/>
    </location>
</feature>
<gene>
    <name evidence="6" type="ORF">KMZ68_11100</name>
</gene>
<dbReference type="AlphaFoldDB" id="A0A975NS33"/>
<dbReference type="PANTHER" id="PTHR24348:SF22">
    <property type="entry name" value="NON-SPECIFIC SERINE_THREONINE PROTEIN KINASE"/>
    <property type="match status" value="1"/>
</dbReference>
<evidence type="ECO:0000313" key="7">
    <source>
        <dbReference type="Proteomes" id="UP000680805"/>
    </source>
</evidence>
<accession>A0A975NS33</accession>
<evidence type="ECO:0000256" key="3">
    <source>
        <dbReference type="ARBA" id="ARBA00022777"/>
    </source>
</evidence>
<reference evidence="6" key="1">
    <citation type="submission" date="2021-06" db="EMBL/GenBank/DDBJ databases">
        <title>Bradyrhizobium sp. S2-11-2 Genome sequencing.</title>
        <authorList>
            <person name="Jin L."/>
        </authorList>
    </citation>
    <scope>NUCLEOTIDE SEQUENCE</scope>
    <source>
        <strain evidence="6">S2-11-2</strain>
    </source>
</reference>
<dbReference type="Gene3D" id="1.10.510.10">
    <property type="entry name" value="Transferase(Phosphotransferase) domain 1"/>
    <property type="match status" value="1"/>
</dbReference>
<sequence length="455" mass="49874">MDSAKAKEWEDRFRGTAIESWTIESLIDHGKSAAVFRATGKDGLVAVKIFDDEIIQRYGDEAQLGRIKRELTLVGKSHPNMVRLLGGGVDANSKNHYIVMEFLDGLSLSKCLERVPEANIPSLIEQLVSACEFLESLNLAHRDIKPANIVLLEDLSRLVLLDFGVLKPIGEAGLTDVDGQRVFVGTLQYSSPEFLLRDEADDADGWRALSLYQVGAVLHDLIMRRPIFEEFVNPYAALVNAVQYELPNVASETAPSYLVDACRMALIKDPAKRRDLVNWDAFRPPRTMPAAEQARKRVGQRILLAKAETAHAPTKDAASASELLDTIIAGLKIEVRRIRQANASLIPPVEVTRTTRRSPTLVIQLKPSESLQLARGLRLRITVEVIDVDAQAIVVQMAAAASTESMDGIPVTQVFKGPYSSVAIGDRIEAALFLGLDQAQQGREGPLDLEGLGGV</sequence>
<dbReference type="SMART" id="SM00220">
    <property type="entry name" value="S_TKc"/>
    <property type="match status" value="1"/>
</dbReference>
<dbReference type="InterPro" id="IPR045269">
    <property type="entry name" value="Atg1-like"/>
</dbReference>
<dbReference type="InterPro" id="IPR000719">
    <property type="entry name" value="Prot_kinase_dom"/>
</dbReference>
<dbReference type="PROSITE" id="PS00108">
    <property type="entry name" value="PROTEIN_KINASE_ST"/>
    <property type="match status" value="1"/>
</dbReference>
<evidence type="ECO:0000256" key="2">
    <source>
        <dbReference type="ARBA" id="ARBA00022741"/>
    </source>
</evidence>
<dbReference type="GO" id="GO:0005776">
    <property type="term" value="C:autophagosome"/>
    <property type="evidence" value="ECO:0007669"/>
    <property type="project" value="TreeGrafter"/>
</dbReference>
<keyword evidence="2" id="KW-0547">Nucleotide-binding</keyword>
<protein>
    <submittedName>
        <fullName evidence="6">Protein kinase</fullName>
    </submittedName>
</protein>
<keyword evidence="1" id="KW-0808">Transferase</keyword>
<dbReference type="RefSeq" id="WP_215615808.1">
    <property type="nucleotide sequence ID" value="NZ_CP076135.1"/>
</dbReference>
<dbReference type="GO" id="GO:0005524">
    <property type="term" value="F:ATP binding"/>
    <property type="evidence" value="ECO:0007669"/>
    <property type="project" value="UniProtKB-KW"/>
</dbReference>
<dbReference type="Proteomes" id="UP000680805">
    <property type="component" value="Chromosome"/>
</dbReference>
<dbReference type="Pfam" id="PF00069">
    <property type="entry name" value="Pkinase"/>
    <property type="match status" value="1"/>
</dbReference>
<dbReference type="PANTHER" id="PTHR24348">
    <property type="entry name" value="SERINE/THREONINE-PROTEIN KINASE UNC-51-RELATED"/>
    <property type="match status" value="1"/>
</dbReference>
<dbReference type="GO" id="GO:0004674">
    <property type="term" value="F:protein serine/threonine kinase activity"/>
    <property type="evidence" value="ECO:0007669"/>
    <property type="project" value="InterPro"/>
</dbReference>
<organism evidence="6 7">
    <name type="scientific">Bradyrhizobium sediminis</name>
    <dbReference type="NCBI Taxonomy" id="2840469"/>
    <lineage>
        <taxon>Bacteria</taxon>
        <taxon>Pseudomonadati</taxon>
        <taxon>Pseudomonadota</taxon>
        <taxon>Alphaproteobacteria</taxon>
        <taxon>Hyphomicrobiales</taxon>
        <taxon>Nitrobacteraceae</taxon>
        <taxon>Bradyrhizobium</taxon>
    </lineage>
</organism>
<evidence type="ECO:0000313" key="6">
    <source>
        <dbReference type="EMBL" id="QWG20333.1"/>
    </source>
</evidence>
<dbReference type="GO" id="GO:0042594">
    <property type="term" value="P:response to starvation"/>
    <property type="evidence" value="ECO:0007669"/>
    <property type="project" value="TreeGrafter"/>
</dbReference>
<name>A0A975NS33_9BRAD</name>
<dbReference type="InterPro" id="IPR008271">
    <property type="entry name" value="Ser/Thr_kinase_AS"/>
</dbReference>
<dbReference type="GO" id="GO:0034045">
    <property type="term" value="C:phagophore assembly site membrane"/>
    <property type="evidence" value="ECO:0007669"/>
    <property type="project" value="TreeGrafter"/>
</dbReference>